<evidence type="ECO:0000313" key="14">
    <source>
        <dbReference type="Ensembl" id="ENSCATP00000005068.1"/>
    </source>
</evidence>
<dbReference type="OMA" id="GNFWHIT"/>
<organism evidence="14 15">
    <name type="scientific">Cercocebus atys</name>
    <name type="common">Sooty mangabey</name>
    <name type="synonym">Cercocebus torquatus atys</name>
    <dbReference type="NCBI Taxonomy" id="9531"/>
    <lineage>
        <taxon>Eukaryota</taxon>
        <taxon>Metazoa</taxon>
        <taxon>Chordata</taxon>
        <taxon>Craniata</taxon>
        <taxon>Vertebrata</taxon>
        <taxon>Euteleostomi</taxon>
        <taxon>Mammalia</taxon>
        <taxon>Eutheria</taxon>
        <taxon>Euarchontoglires</taxon>
        <taxon>Primates</taxon>
        <taxon>Haplorrhini</taxon>
        <taxon>Catarrhini</taxon>
        <taxon>Cercopithecidae</taxon>
        <taxon>Cercopithecinae</taxon>
        <taxon>Cercocebus</taxon>
    </lineage>
</organism>
<dbReference type="Ensembl" id="ENSCATT00000019501.1">
    <property type="protein sequence ID" value="ENSCATP00000005068.1"/>
    <property type="gene ID" value="ENSCATG00000017005.1"/>
</dbReference>
<comment type="cofactor">
    <cofactor evidence="1">
        <name>Zn(2+)</name>
        <dbReference type="ChEBI" id="CHEBI:29105"/>
    </cofactor>
</comment>
<keyword evidence="6 11" id="KW-0732">Signal</keyword>
<feature type="chain" id="PRO_5014212755" description="Acid sphingomyelinase-like phosphodiesterase" evidence="11">
    <location>
        <begin position="19"/>
        <end position="440"/>
    </location>
</feature>
<dbReference type="GO" id="GO:0004767">
    <property type="term" value="F:sphingomyelin phosphodiesterase activity"/>
    <property type="evidence" value="ECO:0007669"/>
    <property type="project" value="InterPro"/>
</dbReference>
<name>A0A2K5KWK7_CERAT</name>
<sequence length="440" mass="49295">MRLLAWQIFLAHWGGARAEPGKFWHITHLHLDPHYKVSKYPFQVCPSAGFQSVPNAGPWGDYLCDSPWALINSSIYAMKEIEPEPDFILWTGDDMPHVPDEKLGEAAVLEIVECLTQLIREVFLDTKVYAALGNHDFHPKNQFPAGINKIDNQIVELWKPWLSNESIALFKKGAFYSEKLPGPSGAGQIVLTADMVDPGQQFQWLEDVLTNASKAGDMVYIVGNMPPGFFEKTQNKVWSQEGFNEKYLKVVQKHGCVIAGQFFRHHHTDSFQMLYDDAGQLPAPSLLLSPDPLCAPISAMFITPGVTPWKTTLPGVINGANNPAIPVFEYDRATLSLKDMVTYFMNLSQVNAQGMRRWELQYQLTKAYWVPDTSAHSVQAVLDRIAGDQGALQHYYVYNSVSYYAGVCDEAARVDVDAYTTCLYLPLLLMALLGLCTLVL</sequence>
<keyword evidence="5 11" id="KW-0479">Metal-binding</keyword>
<evidence type="ECO:0000256" key="9">
    <source>
        <dbReference type="ARBA" id="ARBA00023157"/>
    </source>
</evidence>
<protein>
    <recommendedName>
        <fullName evidence="11">Acid sphingomyelinase-like phosphodiesterase</fullName>
    </recommendedName>
</protein>
<proteinExistence type="inferred from homology"/>
<dbReference type="PIRSF" id="PIRSF036767">
    <property type="entry name" value="ASM-like_PDE"/>
    <property type="match status" value="1"/>
</dbReference>
<dbReference type="Proteomes" id="UP000233060">
    <property type="component" value="Unassembled WGS sequence"/>
</dbReference>
<evidence type="ECO:0000256" key="8">
    <source>
        <dbReference type="ARBA" id="ARBA00022833"/>
    </source>
</evidence>
<comment type="subcellular location">
    <subcellularLocation>
        <location evidence="2">Secreted</location>
    </subcellularLocation>
</comment>
<keyword evidence="8 11" id="KW-0862">Zinc</keyword>
<dbReference type="GO" id="GO:0008270">
    <property type="term" value="F:zinc ion binding"/>
    <property type="evidence" value="ECO:0007669"/>
    <property type="project" value="Ensembl"/>
</dbReference>
<evidence type="ECO:0000256" key="1">
    <source>
        <dbReference type="ARBA" id="ARBA00001947"/>
    </source>
</evidence>
<dbReference type="GO" id="GO:0005615">
    <property type="term" value="C:extracellular space"/>
    <property type="evidence" value="ECO:0007669"/>
    <property type="project" value="UniProtKB-UniRule"/>
</dbReference>
<accession>A0A2K5KWK7</accession>
<dbReference type="InterPro" id="IPR004843">
    <property type="entry name" value="Calcineurin-like_PHP"/>
</dbReference>
<evidence type="ECO:0000256" key="4">
    <source>
        <dbReference type="ARBA" id="ARBA00022525"/>
    </source>
</evidence>
<evidence type="ECO:0000256" key="7">
    <source>
        <dbReference type="ARBA" id="ARBA00022801"/>
    </source>
</evidence>
<evidence type="ECO:0000256" key="2">
    <source>
        <dbReference type="ARBA" id="ARBA00004613"/>
    </source>
</evidence>
<comment type="similarity">
    <text evidence="3 11">Belongs to the acid sphingomyelinase family.</text>
</comment>
<dbReference type="InterPro" id="IPR045473">
    <property type="entry name" value="ASM_C"/>
</dbReference>
<dbReference type="GO" id="GO:0005886">
    <property type="term" value="C:plasma membrane"/>
    <property type="evidence" value="ECO:0007669"/>
    <property type="project" value="Ensembl"/>
</dbReference>
<keyword evidence="10" id="KW-0325">Glycoprotein</keyword>
<feature type="domain" description="Sphingomyelin phosphodiesterase C-terminal" evidence="13">
    <location>
        <begin position="296"/>
        <end position="413"/>
    </location>
</feature>
<dbReference type="GeneTree" id="ENSGT00950000183182"/>
<evidence type="ECO:0000256" key="11">
    <source>
        <dbReference type="PIRNR" id="PIRNR036767"/>
    </source>
</evidence>
<dbReference type="AlphaFoldDB" id="A0A2K5KWK7"/>
<dbReference type="SUPFAM" id="SSF56300">
    <property type="entry name" value="Metallo-dependent phosphatases"/>
    <property type="match status" value="1"/>
</dbReference>
<dbReference type="InterPro" id="IPR041805">
    <property type="entry name" value="ASMase/PPN1_MPP"/>
</dbReference>
<dbReference type="FunFam" id="3.60.21.10:FF:000143">
    <property type="entry name" value="Acid sphingomyelinase-like phosphodiesterase"/>
    <property type="match status" value="1"/>
</dbReference>
<keyword evidence="4 11" id="KW-0964">Secreted</keyword>
<gene>
    <name evidence="14" type="primary">SMPDL3B</name>
</gene>
<evidence type="ECO:0000256" key="5">
    <source>
        <dbReference type="ARBA" id="ARBA00022723"/>
    </source>
</evidence>
<feature type="domain" description="Calcineurin-like phosphoesterase" evidence="12">
    <location>
        <begin position="78"/>
        <end position="236"/>
    </location>
</feature>
<evidence type="ECO:0000256" key="3">
    <source>
        <dbReference type="ARBA" id="ARBA00008234"/>
    </source>
</evidence>
<dbReference type="Pfam" id="PF00149">
    <property type="entry name" value="Metallophos"/>
    <property type="match status" value="1"/>
</dbReference>
<dbReference type="Pfam" id="PF19272">
    <property type="entry name" value="ASMase_C"/>
    <property type="match status" value="1"/>
</dbReference>
<keyword evidence="9" id="KW-1015">Disulfide bond</keyword>
<dbReference type="GO" id="GO:0050728">
    <property type="term" value="P:negative regulation of inflammatory response"/>
    <property type="evidence" value="ECO:0007669"/>
    <property type="project" value="Ensembl"/>
</dbReference>
<keyword evidence="15" id="KW-1185">Reference proteome</keyword>
<dbReference type="GO" id="GO:0034122">
    <property type="term" value="P:negative regulation of toll-like receptor signaling pathway"/>
    <property type="evidence" value="ECO:0007669"/>
    <property type="project" value="Ensembl"/>
</dbReference>
<evidence type="ECO:0000256" key="10">
    <source>
        <dbReference type="ARBA" id="ARBA00023180"/>
    </source>
</evidence>
<reference evidence="14" key="2">
    <citation type="submission" date="2025-09" db="UniProtKB">
        <authorList>
            <consortium name="Ensembl"/>
        </authorList>
    </citation>
    <scope>IDENTIFICATION</scope>
</reference>
<reference evidence="14" key="1">
    <citation type="submission" date="2025-08" db="UniProtKB">
        <authorList>
            <consortium name="Ensembl"/>
        </authorList>
    </citation>
    <scope>IDENTIFICATION</scope>
</reference>
<dbReference type="InterPro" id="IPR029052">
    <property type="entry name" value="Metallo-depent_PP-like"/>
</dbReference>
<evidence type="ECO:0000259" key="13">
    <source>
        <dbReference type="Pfam" id="PF19272"/>
    </source>
</evidence>
<dbReference type="CDD" id="cd00842">
    <property type="entry name" value="MPP_ASMase"/>
    <property type="match status" value="1"/>
</dbReference>
<dbReference type="STRING" id="9531.ENSCATP00000005068"/>
<dbReference type="PANTHER" id="PTHR10340">
    <property type="entry name" value="SPHINGOMYELIN PHOSPHODIESTERASE"/>
    <property type="match status" value="1"/>
</dbReference>
<evidence type="ECO:0000256" key="6">
    <source>
        <dbReference type="ARBA" id="ARBA00022729"/>
    </source>
</evidence>
<dbReference type="GO" id="GO:0006685">
    <property type="term" value="P:sphingomyelin catabolic process"/>
    <property type="evidence" value="ECO:0007669"/>
    <property type="project" value="InterPro"/>
</dbReference>
<evidence type="ECO:0000313" key="15">
    <source>
        <dbReference type="Proteomes" id="UP000233060"/>
    </source>
</evidence>
<feature type="signal peptide" evidence="11">
    <location>
        <begin position="1"/>
        <end position="18"/>
    </location>
</feature>
<keyword evidence="7 11" id="KW-0378">Hydrolase</keyword>
<dbReference type="InterPro" id="IPR017064">
    <property type="entry name" value="ASM-like_Pdiesterase_prd"/>
</dbReference>
<dbReference type="PANTHER" id="PTHR10340:SF25">
    <property type="entry name" value="ACID SPHINGOMYELINASE-LIKE PHOSPHODIESTERASE 3B"/>
    <property type="match status" value="1"/>
</dbReference>
<evidence type="ECO:0000259" key="12">
    <source>
        <dbReference type="Pfam" id="PF00149"/>
    </source>
</evidence>